<comment type="caution">
    <text evidence="2">The sequence shown here is derived from an EMBL/GenBank/DDBJ whole genome shotgun (WGS) entry which is preliminary data.</text>
</comment>
<proteinExistence type="predicted"/>
<gene>
    <name evidence="2" type="ORF">EVAR_92607_1</name>
</gene>
<evidence type="ECO:0008006" key="4">
    <source>
        <dbReference type="Google" id="ProtNLM"/>
    </source>
</evidence>
<dbReference type="OrthoDB" id="7487383at2759"/>
<organism evidence="2 3">
    <name type="scientific">Eumeta variegata</name>
    <name type="common">Bagworm moth</name>
    <name type="synonym">Eumeta japonica</name>
    <dbReference type="NCBI Taxonomy" id="151549"/>
    <lineage>
        <taxon>Eukaryota</taxon>
        <taxon>Metazoa</taxon>
        <taxon>Ecdysozoa</taxon>
        <taxon>Arthropoda</taxon>
        <taxon>Hexapoda</taxon>
        <taxon>Insecta</taxon>
        <taxon>Pterygota</taxon>
        <taxon>Neoptera</taxon>
        <taxon>Endopterygota</taxon>
        <taxon>Lepidoptera</taxon>
        <taxon>Glossata</taxon>
        <taxon>Ditrysia</taxon>
        <taxon>Tineoidea</taxon>
        <taxon>Psychidae</taxon>
        <taxon>Oiketicinae</taxon>
        <taxon>Eumeta</taxon>
    </lineage>
</organism>
<evidence type="ECO:0000256" key="1">
    <source>
        <dbReference type="SAM" id="MobiDB-lite"/>
    </source>
</evidence>
<evidence type="ECO:0000313" key="3">
    <source>
        <dbReference type="Proteomes" id="UP000299102"/>
    </source>
</evidence>
<dbReference type="AlphaFoldDB" id="A0A4C1SWL5"/>
<name>A0A4C1SWL5_EUMVA</name>
<reference evidence="2 3" key="1">
    <citation type="journal article" date="2019" name="Commun. Biol.">
        <title>The bagworm genome reveals a unique fibroin gene that provides high tensile strength.</title>
        <authorList>
            <person name="Kono N."/>
            <person name="Nakamura H."/>
            <person name="Ohtoshi R."/>
            <person name="Tomita M."/>
            <person name="Numata K."/>
            <person name="Arakawa K."/>
        </authorList>
    </citation>
    <scope>NUCLEOTIDE SEQUENCE [LARGE SCALE GENOMIC DNA]</scope>
</reference>
<dbReference type="Proteomes" id="UP000299102">
    <property type="component" value="Unassembled WGS sequence"/>
</dbReference>
<feature type="compositionally biased region" description="Low complexity" evidence="1">
    <location>
        <begin position="25"/>
        <end position="35"/>
    </location>
</feature>
<accession>A0A4C1SWL5</accession>
<protein>
    <recommendedName>
        <fullName evidence="4">RNA-directed DNA polymerase from mobile element jockey</fullName>
    </recommendedName>
</protein>
<sequence>MGIPTNHVAENMGYSLSSGIKFGRSASESRATSRSKAGDARGRGEAAMRIGIEDETDATTRAIMRPPDGLVSCAVSRRSPRGRPISAESRFRASCDLTVLGRLSADDVDQAIDALTNHVRTVVENSSRVVLANSHRKELPKDVSELIRAKNTALRRASKYPTCENRLELGYLKAPCSHPCCTRSTTDVQLALFADDTALFLRSNNLRNILPRFHRAIDKLTQWLRFWRIELIVSTVSCEPPAPYHFCRRPRNILSDPPDDITVEVEKIIEANKMAID</sequence>
<feature type="region of interest" description="Disordered" evidence="1">
    <location>
        <begin position="25"/>
        <end position="65"/>
    </location>
</feature>
<evidence type="ECO:0000313" key="2">
    <source>
        <dbReference type="EMBL" id="GBP06633.1"/>
    </source>
</evidence>
<dbReference type="EMBL" id="BGZK01000023">
    <property type="protein sequence ID" value="GBP06633.1"/>
    <property type="molecule type" value="Genomic_DNA"/>
</dbReference>
<feature type="compositionally biased region" description="Basic and acidic residues" evidence="1">
    <location>
        <begin position="36"/>
        <end position="46"/>
    </location>
</feature>
<keyword evidence="3" id="KW-1185">Reference proteome</keyword>